<keyword evidence="2" id="KW-0804">Transcription</keyword>
<dbReference type="GO" id="GO:0000978">
    <property type="term" value="F:RNA polymerase II cis-regulatory region sequence-specific DNA binding"/>
    <property type="evidence" value="ECO:0007669"/>
    <property type="project" value="TreeGrafter"/>
</dbReference>
<dbReference type="GO" id="GO:0000435">
    <property type="term" value="P:positive regulation of transcription from RNA polymerase II promoter by galactose"/>
    <property type="evidence" value="ECO:0007669"/>
    <property type="project" value="TreeGrafter"/>
</dbReference>
<accession>A0A642V6X9</accession>
<dbReference type="GO" id="GO:0006351">
    <property type="term" value="P:DNA-templated transcription"/>
    <property type="evidence" value="ECO:0007669"/>
    <property type="project" value="InterPro"/>
</dbReference>
<dbReference type="CDD" id="cd12148">
    <property type="entry name" value="fungal_TF_MHR"/>
    <property type="match status" value="1"/>
</dbReference>
<dbReference type="PANTHER" id="PTHR47424">
    <property type="entry name" value="REGULATORY PROTEIN GAL4"/>
    <property type="match status" value="1"/>
</dbReference>
<sequence>MNLENVLRTLHPEIDVSALLNETAYNPEGVVSGDGLPVGLVRQLDEDSELMDSYERDGAAMADYDYLEWHEDVASGDAMDTMQDGTACFGSSVEKSECGYLGKSAGASILKVIHRLLDIHRDGINAPLSTSADDSSHEHMIKTINRAEEQLVVESIRGSLVDAYFRTYNTFYPVLHERTFRDQYKNFDNIPESSHFHMLLRMVAAIGSLCGSKQASSNEYCFYLSARSRLAADMLESGTVEQIQILLLMSNYLQKRDKPNTGYNMLGLAARMAIGMGLHKELVKDQDLASGKNTVRMECRRRLWWVLYLFDSGISITFGRPPIMADRVVDVKVPLNIDDTDLKPSDPVPLPSPRATPYTALIAFAKISMISSRMFERFFLRHRPISSPLEMAEYMHLVECFDKQLAQWRHELPHDFHARDCPDWFKAPRAASLWREQNIRTLMYKGMIEAIISGKLTITPPQDYIHRCLGVALSTVNSIGEYIDNNSDDLWWGITWYATYFLFQADLYLILVMIISYDRETPETRVSTNKTIQECQDAINRSHTYFTMLQASNPVSRKCIATLDQIECFFKRYKARKRGEEPPEDASQQRAPSSMPTPKTSRLSTPNSNWLQQQQEQLENEPFDACSPSSLFNTSEDIVNFTTNNQFDQTFFDSFMNDNIFSATNFYAP</sequence>
<dbReference type="VEuPathDB" id="FungiDB:TRICI_002368"/>
<dbReference type="GO" id="GO:0008270">
    <property type="term" value="F:zinc ion binding"/>
    <property type="evidence" value="ECO:0007669"/>
    <property type="project" value="InterPro"/>
</dbReference>
<evidence type="ECO:0000256" key="4">
    <source>
        <dbReference type="SAM" id="MobiDB-lite"/>
    </source>
</evidence>
<evidence type="ECO:0000256" key="1">
    <source>
        <dbReference type="ARBA" id="ARBA00023015"/>
    </source>
</evidence>
<comment type="caution">
    <text evidence="6">The sequence shown here is derived from an EMBL/GenBank/DDBJ whole genome shotgun (WGS) entry which is preliminary data.</text>
</comment>
<feature type="domain" description="Xylanolytic transcriptional activator regulatory" evidence="5">
    <location>
        <begin position="262"/>
        <end position="340"/>
    </location>
</feature>
<name>A0A642V6X9_9ASCO</name>
<dbReference type="SMART" id="SM00906">
    <property type="entry name" value="Fungal_trans"/>
    <property type="match status" value="1"/>
</dbReference>
<protein>
    <recommendedName>
        <fullName evidence="5">Xylanolytic transcriptional activator regulatory domain-containing protein</fullName>
    </recommendedName>
</protein>
<evidence type="ECO:0000313" key="7">
    <source>
        <dbReference type="Proteomes" id="UP000761534"/>
    </source>
</evidence>
<dbReference type="GO" id="GO:0005634">
    <property type="term" value="C:nucleus"/>
    <property type="evidence" value="ECO:0007669"/>
    <property type="project" value="TreeGrafter"/>
</dbReference>
<proteinExistence type="predicted"/>
<feature type="region of interest" description="Disordered" evidence="4">
    <location>
        <begin position="579"/>
        <end position="626"/>
    </location>
</feature>
<dbReference type="EMBL" id="SWFS01000162">
    <property type="protein sequence ID" value="KAA8915489.1"/>
    <property type="molecule type" value="Genomic_DNA"/>
</dbReference>
<dbReference type="InterPro" id="IPR007219">
    <property type="entry name" value="XnlR_reg_dom"/>
</dbReference>
<evidence type="ECO:0000256" key="2">
    <source>
        <dbReference type="ARBA" id="ARBA00023163"/>
    </source>
</evidence>
<evidence type="ECO:0000313" key="6">
    <source>
        <dbReference type="EMBL" id="KAA8915489.1"/>
    </source>
</evidence>
<dbReference type="Proteomes" id="UP000761534">
    <property type="component" value="Unassembled WGS sequence"/>
</dbReference>
<evidence type="ECO:0000256" key="3">
    <source>
        <dbReference type="ARBA" id="ARBA00023242"/>
    </source>
</evidence>
<keyword evidence="3" id="KW-0539">Nucleus</keyword>
<dbReference type="Pfam" id="PF04082">
    <property type="entry name" value="Fungal_trans"/>
    <property type="match status" value="1"/>
</dbReference>
<dbReference type="InterPro" id="IPR051127">
    <property type="entry name" value="Fungal_SecMet_Regulators"/>
</dbReference>
<evidence type="ECO:0000259" key="5">
    <source>
        <dbReference type="SMART" id="SM00906"/>
    </source>
</evidence>
<dbReference type="GO" id="GO:0000981">
    <property type="term" value="F:DNA-binding transcription factor activity, RNA polymerase II-specific"/>
    <property type="evidence" value="ECO:0007669"/>
    <property type="project" value="TreeGrafter"/>
</dbReference>
<gene>
    <name evidence="6" type="ORF">TRICI_002368</name>
</gene>
<dbReference type="OrthoDB" id="3364175at2759"/>
<dbReference type="PANTHER" id="PTHR47424:SF2">
    <property type="entry name" value="TRANSCRIPTION FACTOR DOMAIN-CONTAINING PROTEIN-RELATED"/>
    <property type="match status" value="1"/>
</dbReference>
<reference evidence="6" key="1">
    <citation type="journal article" date="2019" name="G3 (Bethesda)">
        <title>Genome Assemblies of Two Rare Opportunistic Yeast Pathogens: Diutina rugosa (syn. Candida rugosa) and Trichomonascus ciferrii (syn. Candida ciferrii).</title>
        <authorList>
            <person name="Mixao V."/>
            <person name="Saus E."/>
            <person name="Hansen A.P."/>
            <person name="Lass-Florl C."/>
            <person name="Gabaldon T."/>
        </authorList>
    </citation>
    <scope>NUCLEOTIDE SEQUENCE</scope>
    <source>
        <strain evidence="6">CBS 4856</strain>
    </source>
</reference>
<keyword evidence="7" id="KW-1185">Reference proteome</keyword>
<organism evidence="6 7">
    <name type="scientific">Trichomonascus ciferrii</name>
    <dbReference type="NCBI Taxonomy" id="44093"/>
    <lineage>
        <taxon>Eukaryota</taxon>
        <taxon>Fungi</taxon>
        <taxon>Dikarya</taxon>
        <taxon>Ascomycota</taxon>
        <taxon>Saccharomycotina</taxon>
        <taxon>Dipodascomycetes</taxon>
        <taxon>Dipodascales</taxon>
        <taxon>Trichomonascaceae</taxon>
        <taxon>Trichomonascus</taxon>
        <taxon>Trichomonascus ciferrii complex</taxon>
    </lineage>
</organism>
<dbReference type="AlphaFoldDB" id="A0A642V6X9"/>
<keyword evidence="1" id="KW-0805">Transcription regulation</keyword>
<feature type="compositionally biased region" description="Polar residues" evidence="4">
    <location>
        <begin position="586"/>
        <end position="610"/>
    </location>
</feature>